<organism evidence="3 4">
    <name type="scientific">Smittium culicis</name>
    <dbReference type="NCBI Taxonomy" id="133412"/>
    <lineage>
        <taxon>Eukaryota</taxon>
        <taxon>Fungi</taxon>
        <taxon>Fungi incertae sedis</taxon>
        <taxon>Zoopagomycota</taxon>
        <taxon>Kickxellomycotina</taxon>
        <taxon>Harpellomycetes</taxon>
        <taxon>Harpellales</taxon>
        <taxon>Legeriomycetaceae</taxon>
        <taxon>Smittium</taxon>
    </lineage>
</organism>
<keyword evidence="4" id="KW-1185">Reference proteome</keyword>
<reference evidence="3 4" key="1">
    <citation type="submission" date="2017-01" db="EMBL/GenBank/DDBJ databases">
        <authorList>
            <person name="Mah S.A."/>
            <person name="Swanson W.J."/>
            <person name="Moy G.W."/>
            <person name="Vacquier V.D."/>
        </authorList>
    </citation>
    <scope>NUCLEOTIDE SEQUENCE [LARGE SCALE GENOMIC DNA]</scope>
    <source>
        <strain evidence="3 4">GSMNP</strain>
    </source>
</reference>
<dbReference type="Gene3D" id="1.20.1260.60">
    <property type="entry name" value="Vacuolar protein sorting-associated protein Ist1"/>
    <property type="match status" value="1"/>
</dbReference>
<dbReference type="InterPro" id="IPR005061">
    <property type="entry name" value="Ist1"/>
</dbReference>
<dbReference type="STRING" id="133412.A0A1R1Y1Q5"/>
<evidence type="ECO:0000313" key="3">
    <source>
        <dbReference type="EMBL" id="OMJ20830.1"/>
    </source>
</evidence>
<dbReference type="PANTHER" id="PTHR12161:SF5">
    <property type="entry name" value="IST1 HOMOLOG"/>
    <property type="match status" value="1"/>
</dbReference>
<evidence type="ECO:0000256" key="2">
    <source>
        <dbReference type="SAM" id="MobiDB-lite"/>
    </source>
</evidence>
<proteinExistence type="inferred from homology"/>
<dbReference type="GO" id="GO:0015031">
    <property type="term" value="P:protein transport"/>
    <property type="evidence" value="ECO:0007669"/>
    <property type="project" value="InterPro"/>
</dbReference>
<name>A0A1R1Y1Q5_9FUNG</name>
<accession>A0A1R1Y1Q5</accession>
<dbReference type="OrthoDB" id="29853at2759"/>
<comment type="similarity">
    <text evidence="1">Belongs to the IST1 family.</text>
</comment>
<dbReference type="Proteomes" id="UP000187283">
    <property type="component" value="Unassembled WGS sequence"/>
</dbReference>
<feature type="compositionally biased region" description="Basic and acidic residues" evidence="2">
    <location>
        <begin position="180"/>
        <end position="202"/>
    </location>
</feature>
<dbReference type="InterPro" id="IPR042277">
    <property type="entry name" value="IST1-like"/>
</dbReference>
<comment type="caution">
    <text evidence="3">The sequence shown here is derived from an EMBL/GenBank/DDBJ whole genome shotgun (WGS) entry which is preliminary data.</text>
</comment>
<gene>
    <name evidence="3" type="ORF">AYI70_g3862</name>
</gene>
<protein>
    <submittedName>
        <fullName evidence="3">Uncharacterized protein</fullName>
    </submittedName>
</protein>
<evidence type="ECO:0000313" key="4">
    <source>
        <dbReference type="Proteomes" id="UP000187283"/>
    </source>
</evidence>
<dbReference type="AlphaFoldDB" id="A0A1R1Y1Q5"/>
<sequence>MFEQTKPNDLSSLETVATIIYASYKAGIKELVVIKDIFTSIYGIEFASASANNTNDLVSKELISRIDVTKIDPVLVKNYLKGIAQNFGVNNSGIAELFEGDDLDEDSDSGGGNKEKNAVKIQELSKEDQGNIGDLPSVLELPTPKLDQESSYSQTSPSPAVVPNSDTLMKSMKSSNTNSGDKDEEQKSIDELMKRFEALKKS</sequence>
<evidence type="ECO:0000256" key="1">
    <source>
        <dbReference type="ARBA" id="ARBA00005536"/>
    </source>
</evidence>
<dbReference type="Pfam" id="PF03398">
    <property type="entry name" value="Ist1"/>
    <property type="match status" value="1"/>
</dbReference>
<feature type="region of interest" description="Disordered" evidence="2">
    <location>
        <begin position="123"/>
        <end position="202"/>
    </location>
</feature>
<dbReference type="EMBL" id="LSSN01001147">
    <property type="protein sequence ID" value="OMJ20830.1"/>
    <property type="molecule type" value="Genomic_DNA"/>
</dbReference>
<feature type="compositionally biased region" description="Polar residues" evidence="2">
    <location>
        <begin position="149"/>
        <end position="179"/>
    </location>
</feature>
<dbReference type="PANTHER" id="PTHR12161">
    <property type="entry name" value="IST1 FAMILY MEMBER"/>
    <property type="match status" value="1"/>
</dbReference>